<feature type="signal peptide" evidence="1">
    <location>
        <begin position="1"/>
        <end position="19"/>
    </location>
</feature>
<evidence type="ECO:0000313" key="2">
    <source>
        <dbReference type="EMBL" id="KAF0753689.1"/>
    </source>
</evidence>
<feature type="chain" id="PRO_5026251400" evidence="1">
    <location>
        <begin position="20"/>
        <end position="133"/>
    </location>
</feature>
<evidence type="ECO:0000313" key="3">
    <source>
        <dbReference type="Proteomes" id="UP000478052"/>
    </source>
</evidence>
<dbReference type="AlphaFoldDB" id="A0A6G0YD49"/>
<proteinExistence type="predicted"/>
<evidence type="ECO:0000256" key="1">
    <source>
        <dbReference type="SAM" id="SignalP"/>
    </source>
</evidence>
<dbReference type="OrthoDB" id="7490114at2759"/>
<dbReference type="EMBL" id="VUJU01004652">
    <property type="protein sequence ID" value="KAF0753689.1"/>
    <property type="molecule type" value="Genomic_DNA"/>
</dbReference>
<gene>
    <name evidence="2" type="ORF">FWK35_00022261</name>
</gene>
<organism evidence="2 3">
    <name type="scientific">Aphis craccivora</name>
    <name type="common">Cowpea aphid</name>
    <dbReference type="NCBI Taxonomy" id="307492"/>
    <lineage>
        <taxon>Eukaryota</taxon>
        <taxon>Metazoa</taxon>
        <taxon>Ecdysozoa</taxon>
        <taxon>Arthropoda</taxon>
        <taxon>Hexapoda</taxon>
        <taxon>Insecta</taxon>
        <taxon>Pterygota</taxon>
        <taxon>Neoptera</taxon>
        <taxon>Paraneoptera</taxon>
        <taxon>Hemiptera</taxon>
        <taxon>Sternorrhyncha</taxon>
        <taxon>Aphidomorpha</taxon>
        <taxon>Aphidoidea</taxon>
        <taxon>Aphididae</taxon>
        <taxon>Aphidini</taxon>
        <taxon>Aphis</taxon>
        <taxon>Aphis</taxon>
    </lineage>
</organism>
<keyword evidence="1" id="KW-0732">Signal</keyword>
<accession>A0A6G0YD49</accession>
<reference evidence="2 3" key="1">
    <citation type="submission" date="2019-08" db="EMBL/GenBank/DDBJ databases">
        <title>Whole genome of Aphis craccivora.</title>
        <authorList>
            <person name="Voronova N.V."/>
            <person name="Shulinski R.S."/>
            <person name="Bandarenka Y.V."/>
            <person name="Zhorov D.G."/>
            <person name="Warner D."/>
        </authorList>
    </citation>
    <scope>NUCLEOTIDE SEQUENCE [LARGE SCALE GENOMIC DNA]</scope>
    <source>
        <strain evidence="2">180601</strain>
        <tissue evidence="2">Whole Body</tissue>
    </source>
</reference>
<protein>
    <submittedName>
        <fullName evidence="2">Cuticle protein 12.5-like</fullName>
    </submittedName>
</protein>
<dbReference type="Proteomes" id="UP000478052">
    <property type="component" value="Unassembled WGS sequence"/>
</dbReference>
<comment type="caution">
    <text evidence="2">The sequence shown here is derived from an EMBL/GenBank/DDBJ whole genome shotgun (WGS) entry which is preliminary data.</text>
</comment>
<name>A0A6G0YD49_APHCR</name>
<keyword evidence="3" id="KW-1185">Reference proteome</keyword>
<sequence>MKSYVAAVLLLALAVCAFAEEAKPQQATPAKTTDKRSIYGLGYGYPAYHAPLTYPAAPLALPTTFVSPLKYHAPLSYPLSYHAPLPYHAPLAYHAPLSYHAPLPYHAPISYASPLSYHHAPIYKAPIYAPSLY</sequence>